<dbReference type="CDD" id="cd02440">
    <property type="entry name" value="AdoMet_MTases"/>
    <property type="match status" value="1"/>
</dbReference>
<comment type="subcellular location">
    <subcellularLocation>
        <location evidence="1 7">Cytoplasm</location>
    </subcellularLocation>
</comment>
<evidence type="ECO:0000256" key="5">
    <source>
        <dbReference type="ARBA" id="ARBA00022679"/>
    </source>
</evidence>
<dbReference type="Pfam" id="PF05139">
    <property type="entry name" value="Erythro_esteras"/>
    <property type="match status" value="1"/>
</dbReference>
<organism evidence="8">
    <name type="scientific">uncultured Sphingopyxis sp</name>
    <dbReference type="NCBI Taxonomy" id="310581"/>
    <lineage>
        <taxon>Bacteria</taxon>
        <taxon>Pseudomonadati</taxon>
        <taxon>Pseudomonadota</taxon>
        <taxon>Alphaproteobacteria</taxon>
        <taxon>Sphingomonadales</taxon>
        <taxon>Sphingomonadaceae</taxon>
        <taxon>Sphingopyxis</taxon>
        <taxon>environmental samples</taxon>
    </lineage>
</organism>
<evidence type="ECO:0000256" key="3">
    <source>
        <dbReference type="ARBA" id="ARBA00022490"/>
    </source>
</evidence>
<dbReference type="GO" id="GO:0005737">
    <property type="term" value="C:cytoplasm"/>
    <property type="evidence" value="ECO:0007669"/>
    <property type="project" value="UniProtKB-SubCell"/>
</dbReference>
<dbReference type="Gene3D" id="3.30.1870.10">
    <property type="entry name" value="EreA-like, domain 2"/>
    <property type="match status" value="1"/>
</dbReference>
<dbReference type="CDD" id="cd14728">
    <property type="entry name" value="Ere-like"/>
    <property type="match status" value="1"/>
</dbReference>
<protein>
    <recommendedName>
        <fullName evidence="7">Protein-L-isoaspartate O-methyltransferase</fullName>
        <ecNumber evidence="7">2.1.1.77</ecNumber>
    </recommendedName>
    <alternativeName>
        <fullName evidence="7">L-isoaspartyl protein carboxyl methyltransferase</fullName>
    </alternativeName>
    <alternativeName>
        <fullName evidence="7">Protein L-isoaspartyl methyltransferase</fullName>
    </alternativeName>
    <alternativeName>
        <fullName evidence="7">Protein-beta-aspartate methyltransferase</fullName>
        <shortName evidence="7">PIMT</shortName>
    </alternativeName>
</protein>
<dbReference type="InterPro" id="IPR052036">
    <property type="entry name" value="Hydrolase/PRTase-associated"/>
</dbReference>
<dbReference type="NCBIfam" id="TIGR00080">
    <property type="entry name" value="pimt"/>
    <property type="match status" value="1"/>
</dbReference>
<dbReference type="GO" id="GO:0032259">
    <property type="term" value="P:methylation"/>
    <property type="evidence" value="ECO:0007669"/>
    <property type="project" value="UniProtKB-KW"/>
</dbReference>
<dbReference type="EMBL" id="LT598653">
    <property type="protein sequence ID" value="SBV34059.1"/>
    <property type="molecule type" value="Genomic_DNA"/>
</dbReference>
<evidence type="ECO:0000256" key="6">
    <source>
        <dbReference type="ARBA" id="ARBA00022691"/>
    </source>
</evidence>
<dbReference type="InterPro" id="IPR000682">
    <property type="entry name" value="PCMT"/>
</dbReference>
<dbReference type="Gene3D" id="3.40.1660.10">
    <property type="entry name" value="EreA-like (biosynthetic domain)"/>
    <property type="match status" value="1"/>
</dbReference>
<evidence type="ECO:0000256" key="1">
    <source>
        <dbReference type="ARBA" id="ARBA00004496"/>
    </source>
</evidence>
<dbReference type="PANTHER" id="PTHR31299:SF0">
    <property type="entry name" value="ESTERASE, PUTATIVE (AFU_ORTHOLOGUE AFUA_1G05850)-RELATED"/>
    <property type="match status" value="1"/>
</dbReference>
<dbReference type="EC" id="2.1.1.77" evidence="7"/>
<dbReference type="Gene3D" id="1.20.1440.30">
    <property type="entry name" value="Biosynthetic Protein domain"/>
    <property type="match status" value="1"/>
</dbReference>
<proteinExistence type="inferred from homology"/>
<sequence>MAEATALDAMEARRHAMIADQIVARDILDPHILQAMADVPRERFVPEELAEFAYEDRPLPIEAGQTISQPYVVALMIDAARIGRDDRVLEIGVGSGYAAAVMSRLARRVHAIDRHDELAERARERMAELGYDNVVIRTGDGTKGWPENAPFDVILVAAGGPAMPQPLLDQLAIGGRLVIPAGAAEQQRLMRVTNDGESGYREEDLGPVHFVPLIGEHGWSGADRTSPPGDAAPARIVAAASEPLPEIHDPAIAEAFDRFADARIVLLGEASHGTSEYYRARAAITRRLIERHGFTIVAVEADWPDGAAIDRYVRHRSAIAAPDEPPFRRFPTWMWRNHEVAAFADWLRTHNEDREPAARAGFFGLDLYSLHASIRAVLAYLDRVDPAAAAIARERYGCLGPFGSDPASYGRMAVSEGNRQCEQAVIEQLRHLLEKARDYAAEDGEDFLDAAQNARLVANAEAYYRAIYYGAAESWNLRDRHMFDTLDLLLQSRGAASKAVVWAHNSHIGDARATEMGQSRGELNIGQLCREEYGREACSIGFGTHGGTLMAATNWGGDMEVKRVNPSRPGSYEALFHETGHALALLDLREGERPDARARLMEPRLERFIGVIYRPDTERWSHYASATLPEQFDAWVWFDETTALSPIGDADVAEDLPETWPFGL</sequence>
<dbReference type="KEGG" id="sphu:SPPYR_2939"/>
<comment type="catalytic activity">
    <reaction evidence="7">
        <text>[protein]-L-isoaspartate + S-adenosyl-L-methionine = [protein]-L-isoaspartate alpha-methyl ester + S-adenosyl-L-homocysteine</text>
        <dbReference type="Rhea" id="RHEA:12705"/>
        <dbReference type="Rhea" id="RHEA-COMP:12143"/>
        <dbReference type="Rhea" id="RHEA-COMP:12144"/>
        <dbReference type="ChEBI" id="CHEBI:57856"/>
        <dbReference type="ChEBI" id="CHEBI:59789"/>
        <dbReference type="ChEBI" id="CHEBI:90596"/>
        <dbReference type="ChEBI" id="CHEBI:90598"/>
        <dbReference type="EC" id="2.1.1.77"/>
    </reaction>
</comment>
<dbReference type="Gene3D" id="3.40.50.150">
    <property type="entry name" value="Vaccinia Virus protein VP39"/>
    <property type="match status" value="1"/>
</dbReference>
<keyword evidence="4 7" id="KW-0489">Methyltransferase</keyword>
<dbReference type="GO" id="GO:0030091">
    <property type="term" value="P:protein repair"/>
    <property type="evidence" value="ECO:0007669"/>
    <property type="project" value="UniProtKB-UniRule"/>
</dbReference>
<evidence type="ECO:0000256" key="2">
    <source>
        <dbReference type="ARBA" id="ARBA00005369"/>
    </source>
</evidence>
<dbReference type="PROSITE" id="PS01279">
    <property type="entry name" value="PCMT"/>
    <property type="match status" value="1"/>
</dbReference>
<dbReference type="AlphaFoldDB" id="A0A1Y5PVP1"/>
<dbReference type="SUPFAM" id="SSF53335">
    <property type="entry name" value="S-adenosyl-L-methionine-dependent methyltransferases"/>
    <property type="match status" value="1"/>
</dbReference>
<feature type="active site" evidence="7">
    <location>
        <position position="68"/>
    </location>
</feature>
<dbReference type="RefSeq" id="WP_295320575.1">
    <property type="nucleotide sequence ID" value="NZ_LT598653.1"/>
</dbReference>
<dbReference type="GO" id="GO:0046677">
    <property type="term" value="P:response to antibiotic"/>
    <property type="evidence" value="ECO:0007669"/>
    <property type="project" value="InterPro"/>
</dbReference>
<dbReference type="PANTHER" id="PTHR31299">
    <property type="entry name" value="ESTERASE, PUTATIVE (AFU_ORTHOLOGUE AFUA_1G05850)-RELATED"/>
    <property type="match status" value="1"/>
</dbReference>
<dbReference type="GO" id="GO:0004719">
    <property type="term" value="F:protein-L-isoaspartate (D-aspartate) O-methyltransferase activity"/>
    <property type="evidence" value="ECO:0007669"/>
    <property type="project" value="UniProtKB-UniRule"/>
</dbReference>
<dbReference type="NCBIfam" id="NF001453">
    <property type="entry name" value="PRK00312.1"/>
    <property type="match status" value="1"/>
</dbReference>
<dbReference type="Pfam" id="PF01135">
    <property type="entry name" value="PCMT"/>
    <property type="match status" value="1"/>
</dbReference>
<evidence type="ECO:0000313" key="8">
    <source>
        <dbReference type="EMBL" id="SBV34059.1"/>
    </source>
</evidence>
<comment type="function">
    <text evidence="7">Catalyzes the methyl esterification of L-isoaspartyl residues in peptides and proteins that result from spontaneous decomposition of normal L-aspartyl and L-asparaginyl residues. It plays a role in the repair and/or degradation of damaged proteins.</text>
</comment>
<dbReference type="HAMAP" id="MF_00090">
    <property type="entry name" value="PIMT"/>
    <property type="match status" value="1"/>
</dbReference>
<keyword evidence="6 7" id="KW-0949">S-adenosyl-L-methionine</keyword>
<dbReference type="InterPro" id="IPR007815">
    <property type="entry name" value="Emycin_Estase"/>
</dbReference>
<dbReference type="SUPFAM" id="SSF159501">
    <property type="entry name" value="EreA/ChaN-like"/>
    <property type="match status" value="1"/>
</dbReference>
<gene>
    <name evidence="7 8" type="primary">pcm</name>
    <name evidence="8" type="ORF">SPPYR_2939</name>
</gene>
<dbReference type="FunFam" id="3.40.50.150:FF:000010">
    <property type="entry name" value="Protein-L-isoaspartate O-methyltransferase"/>
    <property type="match status" value="1"/>
</dbReference>
<dbReference type="InterPro" id="IPR029063">
    <property type="entry name" value="SAM-dependent_MTases_sf"/>
</dbReference>
<reference evidence="8" key="1">
    <citation type="submission" date="2016-03" db="EMBL/GenBank/DDBJ databases">
        <authorList>
            <person name="Ploux O."/>
        </authorList>
    </citation>
    <scope>NUCLEOTIDE SEQUENCE</scope>
    <source>
        <strain evidence="8">UC10</strain>
    </source>
</reference>
<comment type="similarity">
    <text evidence="2 7">Belongs to the methyltransferase superfamily. L-isoaspartyl/D-aspartyl protein methyltransferase family.</text>
</comment>
<keyword evidence="3 7" id="KW-0963">Cytoplasm</keyword>
<keyword evidence="5 7" id="KW-0808">Transferase</keyword>
<accession>A0A1Y5PVP1</accession>
<name>A0A1Y5PVP1_9SPHN</name>
<evidence type="ECO:0000256" key="4">
    <source>
        <dbReference type="ARBA" id="ARBA00022603"/>
    </source>
</evidence>
<evidence type="ECO:0000256" key="7">
    <source>
        <dbReference type="HAMAP-Rule" id="MF_00090"/>
    </source>
</evidence>